<keyword evidence="2" id="KW-0408">Iron</keyword>
<protein>
    <submittedName>
        <fullName evidence="4">Codeine O-demethylase</fullName>
    </submittedName>
</protein>
<name>A0AA40CQQ9_9PEZI</name>
<dbReference type="PANTHER" id="PTHR47990">
    <property type="entry name" value="2-OXOGLUTARATE (2OG) AND FE(II)-DEPENDENT OXYGENASE SUPERFAMILY PROTEIN-RELATED"/>
    <property type="match status" value="1"/>
</dbReference>
<dbReference type="GO" id="GO:0046872">
    <property type="term" value="F:metal ion binding"/>
    <property type="evidence" value="ECO:0007669"/>
    <property type="project" value="UniProtKB-KW"/>
</dbReference>
<dbReference type="Pfam" id="PF03171">
    <property type="entry name" value="2OG-FeII_Oxy"/>
    <property type="match status" value="1"/>
</dbReference>
<dbReference type="SUPFAM" id="SSF51197">
    <property type="entry name" value="Clavaminate synthase-like"/>
    <property type="match status" value="1"/>
</dbReference>
<organism evidence="4 5">
    <name type="scientific">Lasiodiplodia hormozganensis</name>
    <dbReference type="NCBI Taxonomy" id="869390"/>
    <lineage>
        <taxon>Eukaryota</taxon>
        <taxon>Fungi</taxon>
        <taxon>Dikarya</taxon>
        <taxon>Ascomycota</taxon>
        <taxon>Pezizomycotina</taxon>
        <taxon>Dothideomycetes</taxon>
        <taxon>Dothideomycetes incertae sedis</taxon>
        <taxon>Botryosphaeriales</taxon>
        <taxon>Botryosphaeriaceae</taxon>
        <taxon>Lasiodiplodia</taxon>
    </lineage>
</organism>
<evidence type="ECO:0000259" key="3">
    <source>
        <dbReference type="PROSITE" id="PS51471"/>
    </source>
</evidence>
<dbReference type="Gene3D" id="2.60.120.330">
    <property type="entry name" value="B-lactam Antibiotic, Isopenicillin N Synthase, Chain"/>
    <property type="match status" value="1"/>
</dbReference>
<dbReference type="PROSITE" id="PS51471">
    <property type="entry name" value="FE2OG_OXY"/>
    <property type="match status" value="1"/>
</dbReference>
<keyword evidence="2" id="KW-0479">Metal-binding</keyword>
<proteinExistence type="inferred from homology"/>
<reference evidence="4" key="1">
    <citation type="submission" date="2023-06" db="EMBL/GenBank/DDBJ databases">
        <title>Multi-omics analyses reveal the molecular pathogenesis toolkit of Lasiodiplodia hormozganensis, a cross-kingdom pathogen.</title>
        <authorList>
            <person name="Felix C."/>
            <person name="Meneses R."/>
            <person name="Goncalves M.F.M."/>
            <person name="Tilleman L."/>
            <person name="Duarte A.S."/>
            <person name="Jorrin-Novo J.V."/>
            <person name="Van De Peer Y."/>
            <person name="Deforce D."/>
            <person name="Van Nieuwerburgh F."/>
            <person name="Esteves A.C."/>
            <person name="Alves A."/>
        </authorList>
    </citation>
    <scope>NUCLEOTIDE SEQUENCE</scope>
    <source>
        <strain evidence="4">CBS 339.90</strain>
    </source>
</reference>
<evidence type="ECO:0000256" key="2">
    <source>
        <dbReference type="RuleBase" id="RU003682"/>
    </source>
</evidence>
<dbReference type="GO" id="GO:0044283">
    <property type="term" value="P:small molecule biosynthetic process"/>
    <property type="evidence" value="ECO:0007669"/>
    <property type="project" value="UniProtKB-ARBA"/>
</dbReference>
<evidence type="ECO:0000256" key="1">
    <source>
        <dbReference type="ARBA" id="ARBA00008056"/>
    </source>
</evidence>
<comment type="similarity">
    <text evidence="1 2">Belongs to the iron/ascorbate-dependent oxidoreductase family.</text>
</comment>
<feature type="domain" description="Fe2OG dioxygenase" evidence="3">
    <location>
        <begin position="209"/>
        <end position="342"/>
    </location>
</feature>
<dbReference type="EMBL" id="JAUJDW010000053">
    <property type="protein sequence ID" value="KAK0647212.1"/>
    <property type="molecule type" value="Genomic_DNA"/>
</dbReference>
<keyword evidence="2" id="KW-0560">Oxidoreductase</keyword>
<comment type="caution">
    <text evidence="4">The sequence shown here is derived from an EMBL/GenBank/DDBJ whole genome shotgun (WGS) entry which is preliminary data.</text>
</comment>
<dbReference type="InterPro" id="IPR027443">
    <property type="entry name" value="IPNS-like_sf"/>
</dbReference>
<dbReference type="InterPro" id="IPR044861">
    <property type="entry name" value="IPNS-like_FE2OG_OXY"/>
</dbReference>
<dbReference type="AlphaFoldDB" id="A0AA40CQQ9"/>
<dbReference type="InterPro" id="IPR026992">
    <property type="entry name" value="DIOX_N"/>
</dbReference>
<dbReference type="GO" id="GO:0016491">
    <property type="term" value="F:oxidoreductase activity"/>
    <property type="evidence" value="ECO:0007669"/>
    <property type="project" value="UniProtKB-KW"/>
</dbReference>
<evidence type="ECO:0000313" key="5">
    <source>
        <dbReference type="Proteomes" id="UP001175001"/>
    </source>
</evidence>
<dbReference type="Pfam" id="PF14226">
    <property type="entry name" value="DIOX_N"/>
    <property type="match status" value="1"/>
</dbReference>
<dbReference type="InterPro" id="IPR050231">
    <property type="entry name" value="Iron_ascorbate_oxido_reductase"/>
</dbReference>
<gene>
    <name evidence="4" type="primary">CODM</name>
    <name evidence="4" type="ORF">DIS24_g7945</name>
</gene>
<dbReference type="InterPro" id="IPR005123">
    <property type="entry name" value="Oxoglu/Fe-dep_dioxygenase_dom"/>
</dbReference>
<dbReference type="Proteomes" id="UP001175001">
    <property type="component" value="Unassembled WGS sequence"/>
</dbReference>
<sequence length="406" mass="45065">MAISKSMIDNASFDDCPPFPNNVPTCPLLRISLKKLLEGDAAEQDRLWSASCDVGFFYLDLRTGPAELVDENEGKYVVDGEALIEEADRITKEVVMAKNGFFNLPLEEKVKYDANFEKSLFGYKRTGVLKMDRDQKVDQNEFFNISKDDLLGFQSPSPTPESIAGHRPLLASFARHAQAVSTFLLTQLNDRLGLQPGVLTSMHRLSHESGDHVRFTCAQPPSETQDTTTLGAHTDLGSVTVLFNRLGGLQVLLPERTSPEHPSTAAGSPAVDARGCETVLEDGRERTWAWVRPLAGHAIINLGDALVKFTSGVLRSNIHRVAAPPAAQRRHVRHSLVYFVRPEETHVMRVLEGSALIDAKRKEVDGFWDRDPALPGHRWIFERNRHAAKFPGQLEHGKVDAAMEVS</sequence>
<keyword evidence="5" id="KW-1185">Reference proteome</keyword>
<accession>A0AA40CQQ9</accession>
<evidence type="ECO:0000313" key="4">
    <source>
        <dbReference type="EMBL" id="KAK0647212.1"/>
    </source>
</evidence>